<dbReference type="Gene3D" id="3.20.20.140">
    <property type="entry name" value="Metal-dependent hydrolases"/>
    <property type="match status" value="1"/>
</dbReference>
<evidence type="ECO:0000313" key="5">
    <source>
        <dbReference type="EMBL" id="KAF7999580.1"/>
    </source>
</evidence>
<dbReference type="OrthoDB" id="6079689at2759"/>
<dbReference type="InterPro" id="IPR032466">
    <property type="entry name" value="Metal_Hydrolase"/>
</dbReference>
<dbReference type="GO" id="GO:0046872">
    <property type="term" value="F:metal ion binding"/>
    <property type="evidence" value="ECO:0007669"/>
    <property type="project" value="UniProtKB-KW"/>
</dbReference>
<comment type="caution">
    <text evidence="5">The sequence shown here is derived from an EMBL/GenBank/DDBJ whole genome shotgun (WGS) entry which is preliminary data.</text>
</comment>
<dbReference type="InterPro" id="IPR050891">
    <property type="entry name" value="TatD-type_Hydrolase"/>
</dbReference>
<keyword evidence="4" id="KW-0378">Hydrolase</keyword>
<dbReference type="GO" id="GO:0008296">
    <property type="term" value="F:3'-5'-DNA exonuclease activity"/>
    <property type="evidence" value="ECO:0007669"/>
    <property type="project" value="TreeGrafter"/>
</dbReference>
<dbReference type="PANTHER" id="PTHR10060">
    <property type="entry name" value="TATD FAMILY DEOXYRIBONUCLEASE"/>
    <property type="match status" value="1"/>
</dbReference>
<dbReference type="SUPFAM" id="SSF51556">
    <property type="entry name" value="Metallo-dependent hydrolases"/>
    <property type="match status" value="1"/>
</dbReference>
<dbReference type="GO" id="GO:0005829">
    <property type="term" value="C:cytosol"/>
    <property type="evidence" value="ECO:0007669"/>
    <property type="project" value="TreeGrafter"/>
</dbReference>
<keyword evidence="3" id="KW-0479">Metal-binding</keyword>
<dbReference type="Proteomes" id="UP000649328">
    <property type="component" value="Unassembled WGS sequence"/>
</dbReference>
<keyword evidence="2" id="KW-0540">Nuclease</keyword>
<reference evidence="5" key="1">
    <citation type="submission" date="2020-10" db="EMBL/GenBank/DDBJ databases">
        <title>The Whole-Genome Sequence of Metschnikowia persimmonesis, a Novel Endophytic Yeast Species Isolated from Medicinal Plant Diospyros kaki Thumb.</title>
        <authorList>
            <person name="Rahmat E."/>
            <person name="Kang Y."/>
        </authorList>
    </citation>
    <scope>NUCLEOTIDE SEQUENCE</scope>
    <source>
        <strain evidence="5">KIOM G15050</strain>
    </source>
</reference>
<dbReference type="PROSITE" id="PS01090">
    <property type="entry name" value="TATD_2"/>
    <property type="match status" value="1"/>
</dbReference>
<keyword evidence="6" id="KW-1185">Reference proteome</keyword>
<evidence type="ECO:0000313" key="6">
    <source>
        <dbReference type="Proteomes" id="UP000649328"/>
    </source>
</evidence>
<dbReference type="PROSITE" id="PS01091">
    <property type="entry name" value="TATD_3"/>
    <property type="match status" value="1"/>
</dbReference>
<dbReference type="AlphaFoldDB" id="A0A8H7L9Q7"/>
<accession>A0A8H7L9Q7</accession>
<name>A0A8H7L9Q7_9ASCO</name>
<evidence type="ECO:0000256" key="2">
    <source>
        <dbReference type="ARBA" id="ARBA00022722"/>
    </source>
</evidence>
<comment type="similarity">
    <text evidence="1">Belongs to the metallo-dependent hydrolases superfamily. TatD-type hydrolase family.</text>
</comment>
<evidence type="ECO:0000256" key="1">
    <source>
        <dbReference type="ARBA" id="ARBA00009275"/>
    </source>
</evidence>
<sequence length="393" mass="44054">MLRRAMSSWKPRYFDIGVNFSDSMFQGRYNGSATAKHPADIEQVIARAKLFNVDRMLITASSIEESRAHLLLVAAHLPNFASTAGVHPCTVAEEFYGGIDNEAPLENVEEKLLELKNIALEGHEKGLVKSFGEIGLDYDRLHYSTRAQQREMFTRQLQVYAQVKHLKMPLFLHMRAACDDFVELILPFLEDGSISMGNGVVHSFTGTKEELEKILKLGFFIGINGCSLKTQENVDVAKLIPPEKLMIETDAPWCEIRKSHASYPLISPYPSLFYPEISVNIAENVVEEIGDKKKPSAPKNAIKLDAFLPFPSIKKENFEKHKLQAQQRLESLGEAPSLAVGEFAYPLIKSRNEPVFVGQVAEIMAKLHGLTGEAETRTFVDTIYTNSCTLFNM</sequence>
<organism evidence="5 6">
    <name type="scientific">Metschnikowia pulcherrima</name>
    <dbReference type="NCBI Taxonomy" id="27326"/>
    <lineage>
        <taxon>Eukaryota</taxon>
        <taxon>Fungi</taxon>
        <taxon>Dikarya</taxon>
        <taxon>Ascomycota</taxon>
        <taxon>Saccharomycotina</taxon>
        <taxon>Pichiomycetes</taxon>
        <taxon>Metschnikowiaceae</taxon>
        <taxon>Metschnikowia</taxon>
    </lineage>
</organism>
<proteinExistence type="inferred from homology"/>
<protein>
    <submittedName>
        <fullName evidence="5">Uncharacterized protein</fullName>
    </submittedName>
</protein>
<gene>
    <name evidence="5" type="ORF">HF325_006256</name>
</gene>
<dbReference type="InterPro" id="IPR001130">
    <property type="entry name" value="TatD-like"/>
</dbReference>
<dbReference type="CDD" id="cd01310">
    <property type="entry name" value="TatD_DNAse"/>
    <property type="match status" value="1"/>
</dbReference>
<dbReference type="InterPro" id="IPR018228">
    <property type="entry name" value="DNase_TatD-rel_CS"/>
</dbReference>
<dbReference type="Pfam" id="PF01026">
    <property type="entry name" value="TatD_DNase"/>
    <property type="match status" value="1"/>
</dbReference>
<dbReference type="EMBL" id="JACBPP010000009">
    <property type="protein sequence ID" value="KAF7999580.1"/>
    <property type="molecule type" value="Genomic_DNA"/>
</dbReference>
<evidence type="ECO:0000256" key="4">
    <source>
        <dbReference type="ARBA" id="ARBA00022801"/>
    </source>
</evidence>
<dbReference type="PANTHER" id="PTHR10060:SF15">
    <property type="entry name" value="DEOXYRIBONUCLEASE TATDN1"/>
    <property type="match status" value="1"/>
</dbReference>
<evidence type="ECO:0000256" key="3">
    <source>
        <dbReference type="ARBA" id="ARBA00022723"/>
    </source>
</evidence>